<keyword evidence="3" id="KW-0808">Transferase</keyword>
<evidence type="ECO:0000256" key="5">
    <source>
        <dbReference type="ARBA" id="ARBA00023098"/>
    </source>
</evidence>
<feature type="active site" evidence="6">
    <location>
        <position position="388"/>
    </location>
</feature>
<dbReference type="InterPro" id="IPR029063">
    <property type="entry name" value="SAM-dependent_MTases_sf"/>
</dbReference>
<keyword evidence="4" id="KW-0949">S-adenosyl-L-methionine</keyword>
<sequence>MSQALRIPRAAAPITRLAGLQAALASRIMARLGRGSLDVTLPNGARLAHRAALPGPEASVVLHRWRALRRLVLGGDIAFAEAYGDGDWSSPDLAKVVELAAVNGPDFEGRLTGTPLARLLNRLLHLRRPNSRSGSARNIIAHYDLGNDFFSAWLDAGMSYSSGLYDTGSTTLDDAQRAKQDRAIALLDLRGGESVLEIGIGWGGLAERILQAHDGTLTGVTLSPSQLAHAQDRLLQAGLAGRAQLRLQDYRDVPGRFDRIVSIEMLEAVGEAYWPTYFRTLRERLNPGGVAVLQVITIAEDRFAGYRRSADFIQRHIFPGGMLPSPSVLREQVAQAGLVLDHEETFGQSYARTLADWHERFVHALPDVARCGLDERFQRLWRYYLAYCEGGFRAGAIDVGFYRIRRGEGGA</sequence>
<evidence type="ECO:0000256" key="4">
    <source>
        <dbReference type="ARBA" id="ARBA00022691"/>
    </source>
</evidence>
<reference evidence="7" key="2">
    <citation type="submission" date="2020-09" db="EMBL/GenBank/DDBJ databases">
        <authorList>
            <person name="Sun Q."/>
            <person name="Zhou Y."/>
        </authorList>
    </citation>
    <scope>NUCLEOTIDE SEQUENCE</scope>
    <source>
        <strain evidence="7">CGMCC 1.3617</strain>
    </source>
</reference>
<protein>
    <submittedName>
        <fullName evidence="7">Cyclopropane-fatty-acyl-phospholipid synthase</fullName>
    </submittedName>
</protein>
<dbReference type="PANTHER" id="PTHR43667:SF2">
    <property type="entry name" value="FATTY ACID C-METHYL TRANSFERASE"/>
    <property type="match status" value="1"/>
</dbReference>
<evidence type="ECO:0000256" key="6">
    <source>
        <dbReference type="PIRSR" id="PIRSR003085-1"/>
    </source>
</evidence>
<dbReference type="InterPro" id="IPR003333">
    <property type="entry name" value="CMAS"/>
</dbReference>
<organism evidence="7 8">
    <name type="scientific">Neoroseomonas lacus</name>
    <dbReference type="NCBI Taxonomy" id="287609"/>
    <lineage>
        <taxon>Bacteria</taxon>
        <taxon>Pseudomonadati</taxon>
        <taxon>Pseudomonadota</taxon>
        <taxon>Alphaproteobacteria</taxon>
        <taxon>Acetobacterales</taxon>
        <taxon>Acetobacteraceae</taxon>
        <taxon>Neoroseomonas</taxon>
    </lineage>
</organism>
<proteinExistence type="inferred from homology"/>
<dbReference type="RefSeq" id="WP_188965337.1">
    <property type="nucleotide sequence ID" value="NZ_BMKW01000001.1"/>
</dbReference>
<dbReference type="InterPro" id="IPR050723">
    <property type="entry name" value="CFA/CMAS"/>
</dbReference>
<dbReference type="GO" id="GO:0008610">
    <property type="term" value="P:lipid biosynthetic process"/>
    <property type="evidence" value="ECO:0007669"/>
    <property type="project" value="InterPro"/>
</dbReference>
<dbReference type="GO" id="GO:0032259">
    <property type="term" value="P:methylation"/>
    <property type="evidence" value="ECO:0007669"/>
    <property type="project" value="UniProtKB-KW"/>
</dbReference>
<name>A0A917K724_9PROT</name>
<comment type="caution">
    <text evidence="7">The sequence shown here is derived from an EMBL/GenBank/DDBJ whole genome shotgun (WGS) entry which is preliminary data.</text>
</comment>
<accession>A0A917K724</accession>
<evidence type="ECO:0000313" key="7">
    <source>
        <dbReference type="EMBL" id="GGJ01325.1"/>
    </source>
</evidence>
<dbReference type="AlphaFoldDB" id="A0A917K724"/>
<dbReference type="PIRSF" id="PIRSF003085">
    <property type="entry name" value="CMAS"/>
    <property type="match status" value="1"/>
</dbReference>
<gene>
    <name evidence="7" type="ORF">GCM10011320_05200</name>
</gene>
<evidence type="ECO:0000256" key="3">
    <source>
        <dbReference type="ARBA" id="ARBA00022679"/>
    </source>
</evidence>
<evidence type="ECO:0000313" key="8">
    <source>
        <dbReference type="Proteomes" id="UP000661507"/>
    </source>
</evidence>
<keyword evidence="5" id="KW-0443">Lipid metabolism</keyword>
<dbReference type="SUPFAM" id="SSF53335">
    <property type="entry name" value="S-adenosyl-L-methionine-dependent methyltransferases"/>
    <property type="match status" value="1"/>
</dbReference>
<dbReference type="EMBL" id="BMKW01000001">
    <property type="protein sequence ID" value="GGJ01325.1"/>
    <property type="molecule type" value="Genomic_DNA"/>
</dbReference>
<keyword evidence="2" id="KW-0489">Methyltransferase</keyword>
<dbReference type="GO" id="GO:0008168">
    <property type="term" value="F:methyltransferase activity"/>
    <property type="evidence" value="ECO:0007669"/>
    <property type="project" value="UniProtKB-KW"/>
</dbReference>
<evidence type="ECO:0000256" key="1">
    <source>
        <dbReference type="ARBA" id="ARBA00010815"/>
    </source>
</evidence>
<dbReference type="Proteomes" id="UP000661507">
    <property type="component" value="Unassembled WGS sequence"/>
</dbReference>
<dbReference type="Gene3D" id="3.40.50.150">
    <property type="entry name" value="Vaccinia Virus protein VP39"/>
    <property type="match status" value="1"/>
</dbReference>
<comment type="similarity">
    <text evidence="1">Belongs to the CFA/CMAS family.</text>
</comment>
<dbReference type="Pfam" id="PF02353">
    <property type="entry name" value="CMAS"/>
    <property type="match status" value="1"/>
</dbReference>
<evidence type="ECO:0000256" key="2">
    <source>
        <dbReference type="ARBA" id="ARBA00022603"/>
    </source>
</evidence>
<dbReference type="PANTHER" id="PTHR43667">
    <property type="entry name" value="CYCLOPROPANE-FATTY-ACYL-PHOSPHOLIPID SYNTHASE"/>
    <property type="match status" value="1"/>
</dbReference>
<dbReference type="CDD" id="cd02440">
    <property type="entry name" value="AdoMet_MTases"/>
    <property type="match status" value="1"/>
</dbReference>
<reference evidence="7" key="1">
    <citation type="journal article" date="2014" name="Int. J. Syst. Evol. Microbiol.">
        <title>Complete genome sequence of Corynebacterium casei LMG S-19264T (=DSM 44701T), isolated from a smear-ripened cheese.</title>
        <authorList>
            <consortium name="US DOE Joint Genome Institute (JGI-PGF)"/>
            <person name="Walter F."/>
            <person name="Albersmeier A."/>
            <person name="Kalinowski J."/>
            <person name="Ruckert C."/>
        </authorList>
    </citation>
    <scope>NUCLEOTIDE SEQUENCE</scope>
    <source>
        <strain evidence="7">CGMCC 1.3617</strain>
    </source>
</reference>
<keyword evidence="8" id="KW-1185">Reference proteome</keyword>